<evidence type="ECO:0000313" key="1">
    <source>
        <dbReference type="EMBL" id="STY90138.1"/>
    </source>
</evidence>
<evidence type="ECO:0000313" key="2">
    <source>
        <dbReference type="Proteomes" id="UP000254133"/>
    </source>
</evidence>
<dbReference type="EMBL" id="UGPZ01000002">
    <property type="protein sequence ID" value="STY90138.1"/>
    <property type="molecule type" value="Genomic_DNA"/>
</dbReference>
<dbReference type="Proteomes" id="UP000254133">
    <property type="component" value="Unassembled WGS sequence"/>
</dbReference>
<accession>A0A378PNP4</accession>
<gene>
    <name evidence="1" type="ORF">NCTC9426_00144</name>
</gene>
<reference evidence="1 2" key="1">
    <citation type="submission" date="2018-06" db="EMBL/GenBank/DDBJ databases">
        <authorList>
            <consortium name="Pathogen Informatics"/>
            <person name="Doyle S."/>
        </authorList>
    </citation>
    <scope>NUCLEOTIDE SEQUENCE [LARGE SCALE GENOMIC DNA]</scope>
    <source>
        <strain evidence="1 2">NCTC9426</strain>
    </source>
</reference>
<protein>
    <submittedName>
        <fullName evidence="1">Uncharacterized protein</fullName>
    </submittedName>
</protein>
<proteinExistence type="predicted"/>
<dbReference type="AlphaFoldDB" id="A0A378PNP4"/>
<organism evidence="1 2">
    <name type="scientific">Moraxella bovis</name>
    <dbReference type="NCBI Taxonomy" id="476"/>
    <lineage>
        <taxon>Bacteria</taxon>
        <taxon>Pseudomonadati</taxon>
        <taxon>Pseudomonadota</taxon>
        <taxon>Gammaproteobacteria</taxon>
        <taxon>Moraxellales</taxon>
        <taxon>Moraxellaceae</taxon>
        <taxon>Moraxella</taxon>
    </lineage>
</organism>
<name>A0A378PNP4_MORBO</name>
<sequence length="62" mass="7086">MSKSLLIQPTKLNFTTETLVLFHFVACTSISMADFSLKDMRFFSFFIANIKGRHALKISRAN</sequence>